<dbReference type="OrthoDB" id="2290219at2759"/>
<dbReference type="AlphaFoldDB" id="A0A9N8W4F4"/>
<dbReference type="Proteomes" id="UP000789342">
    <property type="component" value="Unassembled WGS sequence"/>
</dbReference>
<comment type="caution">
    <text evidence="1">The sequence shown here is derived from an EMBL/GenBank/DDBJ whole genome shotgun (WGS) entry which is preliminary data.</text>
</comment>
<proteinExistence type="predicted"/>
<evidence type="ECO:0000313" key="1">
    <source>
        <dbReference type="EMBL" id="CAG8470672.1"/>
    </source>
</evidence>
<sequence length="96" mass="11035">MAREYKEKSKAKVSIIEEQASFSSNAKFVHIEENKEQLLCFNGKINGHPAWIRLDSGASRNFVNKKFVTHHQLQKEDTTPFTVELADGRKKEVTDE</sequence>
<feature type="non-terminal residue" evidence="1">
    <location>
        <position position="96"/>
    </location>
</feature>
<accession>A0A9N8W4F4</accession>
<dbReference type="InterPro" id="IPR021109">
    <property type="entry name" value="Peptidase_aspartic_dom_sf"/>
</dbReference>
<dbReference type="EMBL" id="CAJVPV010000713">
    <property type="protein sequence ID" value="CAG8470672.1"/>
    <property type="molecule type" value="Genomic_DNA"/>
</dbReference>
<protein>
    <submittedName>
        <fullName evidence="1">862_t:CDS:1</fullName>
    </submittedName>
</protein>
<name>A0A9N8W4F4_9GLOM</name>
<dbReference type="Pfam" id="PF13650">
    <property type="entry name" value="Asp_protease_2"/>
    <property type="match status" value="1"/>
</dbReference>
<organism evidence="1 2">
    <name type="scientific">Acaulospora morrowiae</name>
    <dbReference type="NCBI Taxonomy" id="94023"/>
    <lineage>
        <taxon>Eukaryota</taxon>
        <taxon>Fungi</taxon>
        <taxon>Fungi incertae sedis</taxon>
        <taxon>Mucoromycota</taxon>
        <taxon>Glomeromycotina</taxon>
        <taxon>Glomeromycetes</taxon>
        <taxon>Diversisporales</taxon>
        <taxon>Acaulosporaceae</taxon>
        <taxon>Acaulospora</taxon>
    </lineage>
</organism>
<dbReference type="CDD" id="cd00303">
    <property type="entry name" value="retropepsin_like"/>
    <property type="match status" value="1"/>
</dbReference>
<keyword evidence="2" id="KW-1185">Reference proteome</keyword>
<gene>
    <name evidence="1" type="ORF">AMORRO_LOCUS1840</name>
</gene>
<dbReference type="Gene3D" id="2.40.70.10">
    <property type="entry name" value="Acid Proteases"/>
    <property type="match status" value="1"/>
</dbReference>
<evidence type="ECO:0000313" key="2">
    <source>
        <dbReference type="Proteomes" id="UP000789342"/>
    </source>
</evidence>
<reference evidence="1" key="1">
    <citation type="submission" date="2021-06" db="EMBL/GenBank/DDBJ databases">
        <authorList>
            <person name="Kallberg Y."/>
            <person name="Tangrot J."/>
            <person name="Rosling A."/>
        </authorList>
    </citation>
    <scope>NUCLEOTIDE SEQUENCE</scope>
    <source>
        <strain evidence="1">CL551</strain>
    </source>
</reference>